<comment type="caution">
    <text evidence="3">The sequence shown here is derived from an EMBL/GenBank/DDBJ whole genome shotgun (WGS) entry which is preliminary data.</text>
</comment>
<feature type="signal peptide" evidence="2">
    <location>
        <begin position="1"/>
        <end position="20"/>
    </location>
</feature>
<evidence type="ECO:0000313" key="3">
    <source>
        <dbReference type="EMBL" id="MET4575820.1"/>
    </source>
</evidence>
<feature type="chain" id="PRO_5045807542" evidence="2">
    <location>
        <begin position="21"/>
        <end position="126"/>
    </location>
</feature>
<keyword evidence="2" id="KW-0732">Signal</keyword>
<dbReference type="RefSeq" id="WP_354441529.1">
    <property type="nucleotide sequence ID" value="NZ_JBEPSH010000002.1"/>
</dbReference>
<dbReference type="InterPro" id="IPR009468">
    <property type="entry name" value="DUF1090"/>
</dbReference>
<evidence type="ECO:0000256" key="2">
    <source>
        <dbReference type="SAM" id="SignalP"/>
    </source>
</evidence>
<evidence type="ECO:0000313" key="4">
    <source>
        <dbReference type="Proteomes" id="UP001549320"/>
    </source>
</evidence>
<gene>
    <name evidence="3" type="ORF">ABIE13_000920</name>
</gene>
<evidence type="ECO:0000256" key="1">
    <source>
        <dbReference type="SAM" id="MobiDB-lite"/>
    </source>
</evidence>
<organism evidence="3 4">
    <name type="scientific">Ottowia thiooxydans</name>
    <dbReference type="NCBI Taxonomy" id="219182"/>
    <lineage>
        <taxon>Bacteria</taxon>
        <taxon>Pseudomonadati</taxon>
        <taxon>Pseudomonadota</taxon>
        <taxon>Betaproteobacteria</taxon>
        <taxon>Burkholderiales</taxon>
        <taxon>Comamonadaceae</taxon>
        <taxon>Ottowia</taxon>
    </lineage>
</organism>
<dbReference type="Pfam" id="PF06476">
    <property type="entry name" value="DUF1090"/>
    <property type="match status" value="1"/>
</dbReference>
<proteinExistence type="predicted"/>
<protein>
    <submittedName>
        <fullName evidence="3">Multidrug efflux pump subunit AcrA (Membrane-fusion protein)</fullName>
    </submittedName>
</protein>
<dbReference type="Proteomes" id="UP001549320">
    <property type="component" value="Unassembled WGS sequence"/>
</dbReference>
<feature type="compositionally biased region" description="Basic and acidic residues" evidence="1">
    <location>
        <begin position="78"/>
        <end position="115"/>
    </location>
</feature>
<dbReference type="EMBL" id="JBEPSH010000002">
    <property type="protein sequence ID" value="MET4575820.1"/>
    <property type="molecule type" value="Genomic_DNA"/>
</dbReference>
<sequence>MKHVLSLALVLGTAITPALASEPSPACLAKRASIESQLEEAKSRNRKQEMMGLQKALRANKARCTDEILAKEREKDIKQAQRKVAERERDLAEAQKKGDAKKIMTRQQKLDEARRTLAASEKPIGS</sequence>
<name>A0ABV2Q575_9BURK</name>
<keyword evidence="4" id="KW-1185">Reference proteome</keyword>
<feature type="region of interest" description="Disordered" evidence="1">
    <location>
        <begin position="78"/>
        <end position="126"/>
    </location>
</feature>
<accession>A0ABV2Q575</accession>
<reference evidence="3 4" key="1">
    <citation type="submission" date="2024-06" db="EMBL/GenBank/DDBJ databases">
        <title>Sorghum-associated microbial communities from plants grown in Nebraska, USA.</title>
        <authorList>
            <person name="Schachtman D."/>
        </authorList>
    </citation>
    <scope>NUCLEOTIDE SEQUENCE [LARGE SCALE GENOMIC DNA]</scope>
    <source>
        <strain evidence="3 4">2709</strain>
    </source>
</reference>